<evidence type="ECO:0000256" key="1">
    <source>
        <dbReference type="SAM" id="Phobius"/>
    </source>
</evidence>
<dbReference type="RefSeq" id="XP_056525980.1">
    <property type="nucleotide sequence ID" value="XM_056660814.1"/>
</dbReference>
<feature type="transmembrane region" description="Helical" evidence="1">
    <location>
        <begin position="96"/>
        <end position="119"/>
    </location>
</feature>
<sequence length="128" mass="13919">MDILGICFLAFGAGSSMTYYAFYCRPLLRLMYWALNLFSAIGAGITLFDTGGGGNKMRTLRGAVFFFTCCFGHDACFALGWMRAKEIGAGWYLAEGIALLIGGGFLRGCILGGLMFGGIRIRFGMFVR</sequence>
<feature type="transmembrane region" description="Helical" evidence="1">
    <location>
        <begin position="32"/>
        <end position="51"/>
    </location>
</feature>
<keyword evidence="1" id="KW-0812">Transmembrane</keyword>
<feature type="transmembrane region" description="Helical" evidence="1">
    <location>
        <begin position="63"/>
        <end position="84"/>
    </location>
</feature>
<keyword evidence="1" id="KW-1133">Transmembrane helix</keyword>
<gene>
    <name evidence="2" type="ORF">N7515_000070</name>
</gene>
<dbReference type="AlphaFoldDB" id="A0A9W9HEC3"/>
<protein>
    <submittedName>
        <fullName evidence="2">Uncharacterized protein</fullName>
    </submittedName>
</protein>
<proteinExistence type="predicted"/>
<evidence type="ECO:0000313" key="2">
    <source>
        <dbReference type="EMBL" id="KAJ5145506.1"/>
    </source>
</evidence>
<name>A0A9W9HEC3_9EURO</name>
<dbReference type="GeneID" id="81399984"/>
<dbReference type="Proteomes" id="UP001149079">
    <property type="component" value="Unassembled WGS sequence"/>
</dbReference>
<dbReference type="OrthoDB" id="529367at2759"/>
<dbReference type="EMBL" id="JAPQKL010000001">
    <property type="protein sequence ID" value="KAJ5145506.1"/>
    <property type="molecule type" value="Genomic_DNA"/>
</dbReference>
<evidence type="ECO:0000313" key="3">
    <source>
        <dbReference type="Proteomes" id="UP001149079"/>
    </source>
</evidence>
<keyword evidence="1" id="KW-0472">Membrane</keyword>
<comment type="caution">
    <text evidence="2">The sequence shown here is derived from an EMBL/GenBank/DDBJ whole genome shotgun (WGS) entry which is preliminary data.</text>
</comment>
<reference evidence="2" key="1">
    <citation type="submission" date="2022-11" db="EMBL/GenBank/DDBJ databases">
        <authorList>
            <person name="Petersen C."/>
        </authorList>
    </citation>
    <scope>NUCLEOTIDE SEQUENCE</scope>
    <source>
        <strain evidence="2">IBT 22155</strain>
    </source>
</reference>
<accession>A0A9W9HEC3</accession>
<reference evidence="2" key="2">
    <citation type="journal article" date="2023" name="IMA Fungus">
        <title>Comparative genomic study of the Penicillium genus elucidates a diverse pangenome and 15 lateral gene transfer events.</title>
        <authorList>
            <person name="Petersen C."/>
            <person name="Sorensen T."/>
            <person name="Nielsen M.R."/>
            <person name="Sondergaard T.E."/>
            <person name="Sorensen J.L."/>
            <person name="Fitzpatrick D.A."/>
            <person name="Frisvad J.C."/>
            <person name="Nielsen K.L."/>
        </authorList>
    </citation>
    <scope>NUCLEOTIDE SEQUENCE</scope>
    <source>
        <strain evidence="2">IBT 22155</strain>
    </source>
</reference>
<keyword evidence="3" id="KW-1185">Reference proteome</keyword>
<organism evidence="2 3">
    <name type="scientific">Penicillium bovifimosum</name>
    <dbReference type="NCBI Taxonomy" id="126998"/>
    <lineage>
        <taxon>Eukaryota</taxon>
        <taxon>Fungi</taxon>
        <taxon>Dikarya</taxon>
        <taxon>Ascomycota</taxon>
        <taxon>Pezizomycotina</taxon>
        <taxon>Eurotiomycetes</taxon>
        <taxon>Eurotiomycetidae</taxon>
        <taxon>Eurotiales</taxon>
        <taxon>Aspergillaceae</taxon>
        <taxon>Penicillium</taxon>
    </lineage>
</organism>